<feature type="binding site" evidence="4">
    <location>
        <position position="117"/>
    </location>
    <ligand>
        <name>a divalent metal cation</name>
        <dbReference type="ChEBI" id="CHEBI:60240"/>
        <label>2</label>
    </ligand>
</feature>
<comment type="similarity">
    <text evidence="1">Belongs to the metallo-dependent hydrolases superfamily. TatD-type hydrolase family.</text>
</comment>
<sequence>MHLDLYKNINEVIDYIELNKSYTIAVTNLPSLYEKYCREYLNLKYIRFALGLHPQLAFQYKNQLPLLIKNIKNSKYIGEVGLDYVKEDLNNREVQRNAFAELIAQCNKYGEKILTVHSRKAVNDVLSIIGDSFNGKVIMHWFSGNITELKLAINNGHYFSVNLDMVNSKKGMELIKNMPLDRILIESDAPFTKATKKLYNLDFIIRIEEGLSKIKGIELDSVNDILKNNFKQLLDA</sequence>
<feature type="binding site" evidence="4">
    <location>
        <position position="140"/>
    </location>
    <ligand>
        <name>a divalent metal cation</name>
        <dbReference type="ChEBI" id="CHEBI:60240"/>
        <label>2</label>
    </ligand>
</feature>
<dbReference type="PANTHER" id="PTHR46317:SF1">
    <property type="entry name" value="HYDROLASE, TATD FAMILY"/>
    <property type="match status" value="1"/>
</dbReference>
<name>A0A2Z2KXK0_9BACL</name>
<evidence type="ECO:0000256" key="3">
    <source>
        <dbReference type="ARBA" id="ARBA00022801"/>
    </source>
</evidence>
<evidence type="ECO:0000256" key="2">
    <source>
        <dbReference type="ARBA" id="ARBA00022723"/>
    </source>
</evidence>
<dbReference type="EMBL" id="CP021780">
    <property type="protein sequence ID" value="ASA26431.1"/>
    <property type="molecule type" value="Genomic_DNA"/>
</dbReference>
<dbReference type="Pfam" id="PF01026">
    <property type="entry name" value="TatD_DNase"/>
    <property type="match status" value="1"/>
</dbReference>
<accession>A0A2Z2KXK0</accession>
<dbReference type="InterPro" id="IPR001130">
    <property type="entry name" value="TatD-like"/>
</dbReference>
<dbReference type="KEGG" id="pdh:B9T62_22725"/>
<dbReference type="NCBIfam" id="NF041926">
    <property type="entry name" value="QatD"/>
    <property type="match status" value="1"/>
</dbReference>
<evidence type="ECO:0000313" key="5">
    <source>
        <dbReference type="EMBL" id="ASA26431.1"/>
    </source>
</evidence>
<gene>
    <name evidence="5" type="ORF">B9T62_22725</name>
</gene>
<feature type="binding site" evidence="4">
    <location>
        <position position="188"/>
    </location>
    <ligand>
        <name>a divalent metal cation</name>
        <dbReference type="ChEBI" id="CHEBI:60240"/>
        <label>1</label>
    </ligand>
</feature>
<keyword evidence="3 5" id="KW-0378">Hydrolase</keyword>
<proteinExistence type="inferred from homology"/>
<protein>
    <submittedName>
        <fullName evidence="5">Hydrolase TatD</fullName>
    </submittedName>
</protein>
<dbReference type="GO" id="GO:0016788">
    <property type="term" value="F:hydrolase activity, acting on ester bonds"/>
    <property type="evidence" value="ECO:0007669"/>
    <property type="project" value="InterPro"/>
</dbReference>
<dbReference type="OrthoDB" id="9810005at2"/>
<feature type="binding site" evidence="4">
    <location>
        <position position="79"/>
    </location>
    <ligand>
        <name>a divalent metal cation</name>
        <dbReference type="ChEBI" id="CHEBI:60240"/>
        <label>1</label>
    </ligand>
</feature>
<dbReference type="InterPro" id="IPR032466">
    <property type="entry name" value="Metal_Hydrolase"/>
</dbReference>
<keyword evidence="6" id="KW-1185">Reference proteome</keyword>
<dbReference type="PIRSF" id="PIRSF005902">
    <property type="entry name" value="DNase_TatD"/>
    <property type="match status" value="1"/>
</dbReference>
<dbReference type="PANTHER" id="PTHR46317">
    <property type="entry name" value="HYDROLASE OF PHP SUPERFAMILY-RELATED PROTEIN"/>
    <property type="match status" value="1"/>
</dbReference>
<reference evidence="5 6" key="1">
    <citation type="submission" date="2017-06" db="EMBL/GenBank/DDBJ databases">
        <title>Complete genome sequence of Paenibacillus donghaensis KCTC 13049T isolated from East Sea sediment, South Korea.</title>
        <authorList>
            <person name="Jung B.K."/>
            <person name="Hong S.-J."/>
            <person name="Shin J.-H."/>
        </authorList>
    </citation>
    <scope>NUCLEOTIDE SEQUENCE [LARGE SCALE GENOMIC DNA]</scope>
    <source>
        <strain evidence="5 6">KCTC 13049</strain>
    </source>
</reference>
<feature type="binding site" evidence="4">
    <location>
        <position position="2"/>
    </location>
    <ligand>
        <name>a divalent metal cation</name>
        <dbReference type="ChEBI" id="CHEBI:60240"/>
        <label>1</label>
    </ligand>
</feature>
<dbReference type="AlphaFoldDB" id="A0A2Z2KXK0"/>
<keyword evidence="2 4" id="KW-0479">Metal-binding</keyword>
<organism evidence="5 6">
    <name type="scientific">Paenibacillus donghaensis</name>
    <dbReference type="NCBI Taxonomy" id="414771"/>
    <lineage>
        <taxon>Bacteria</taxon>
        <taxon>Bacillati</taxon>
        <taxon>Bacillota</taxon>
        <taxon>Bacilli</taxon>
        <taxon>Bacillales</taxon>
        <taxon>Paenibacillaceae</taxon>
        <taxon>Paenibacillus</taxon>
    </lineage>
</organism>
<evidence type="ECO:0000313" key="6">
    <source>
        <dbReference type="Proteomes" id="UP000249890"/>
    </source>
</evidence>
<evidence type="ECO:0000256" key="4">
    <source>
        <dbReference type="PIRSR" id="PIRSR005902-1"/>
    </source>
</evidence>
<dbReference type="SUPFAM" id="SSF51556">
    <property type="entry name" value="Metallo-dependent hydrolases"/>
    <property type="match status" value="1"/>
</dbReference>
<evidence type="ECO:0000256" key="1">
    <source>
        <dbReference type="ARBA" id="ARBA00009275"/>
    </source>
</evidence>
<dbReference type="InterPro" id="IPR049677">
    <property type="entry name" value="QatD"/>
</dbReference>
<dbReference type="GO" id="GO:0046872">
    <property type="term" value="F:metal ion binding"/>
    <property type="evidence" value="ECO:0007669"/>
    <property type="project" value="UniProtKB-KW"/>
</dbReference>
<dbReference type="Proteomes" id="UP000249890">
    <property type="component" value="Chromosome"/>
</dbReference>
<dbReference type="Gene3D" id="3.20.20.140">
    <property type="entry name" value="Metal-dependent hydrolases"/>
    <property type="match status" value="1"/>
</dbReference>